<feature type="region of interest" description="Disordered" evidence="8">
    <location>
        <begin position="975"/>
        <end position="1020"/>
    </location>
</feature>
<feature type="compositionally biased region" description="Basic and acidic residues" evidence="8">
    <location>
        <begin position="433"/>
        <end position="446"/>
    </location>
</feature>
<gene>
    <name evidence="12" type="primary">shroom3</name>
</gene>
<feature type="compositionally biased region" description="Basic and acidic residues" evidence="8">
    <location>
        <begin position="546"/>
        <end position="555"/>
    </location>
</feature>
<feature type="compositionally biased region" description="Acidic residues" evidence="8">
    <location>
        <begin position="1288"/>
        <end position="1297"/>
    </location>
</feature>
<accession>A0A6J2UVN7</accession>
<evidence type="ECO:0000256" key="3">
    <source>
        <dbReference type="ARBA" id="ARBA00022490"/>
    </source>
</evidence>
<dbReference type="GO" id="GO:0030864">
    <property type="term" value="C:cortical actin cytoskeleton"/>
    <property type="evidence" value="ECO:0007669"/>
    <property type="project" value="TreeGrafter"/>
</dbReference>
<keyword evidence="4" id="KW-0493">Microtubule</keyword>
<dbReference type="CTD" id="57619"/>
<feature type="compositionally biased region" description="Polar residues" evidence="8">
    <location>
        <begin position="593"/>
        <end position="611"/>
    </location>
</feature>
<evidence type="ECO:0000259" key="10">
    <source>
        <dbReference type="Pfam" id="PF08688"/>
    </source>
</evidence>
<feature type="region of interest" description="Disordered" evidence="8">
    <location>
        <begin position="36"/>
        <end position="75"/>
    </location>
</feature>
<dbReference type="Proteomes" id="UP000504632">
    <property type="component" value="Chromosome 3"/>
</dbReference>
<evidence type="ECO:0000256" key="4">
    <source>
        <dbReference type="ARBA" id="ARBA00022701"/>
    </source>
</evidence>
<feature type="compositionally biased region" description="Basic and acidic residues" evidence="8">
    <location>
        <begin position="945"/>
        <end position="954"/>
    </location>
</feature>
<keyword evidence="5" id="KW-0009">Actin-binding</keyword>
<dbReference type="Pfam" id="PF08688">
    <property type="entry name" value="ASD1"/>
    <property type="match status" value="1"/>
</dbReference>
<evidence type="ECO:0000256" key="6">
    <source>
        <dbReference type="ARBA" id="ARBA00023212"/>
    </source>
</evidence>
<feature type="compositionally biased region" description="Low complexity" evidence="8">
    <location>
        <begin position="57"/>
        <end position="71"/>
    </location>
</feature>
<feature type="compositionally biased region" description="Polar residues" evidence="8">
    <location>
        <begin position="923"/>
        <end position="932"/>
    </location>
</feature>
<feature type="compositionally biased region" description="Polar residues" evidence="8">
    <location>
        <begin position="146"/>
        <end position="157"/>
    </location>
</feature>
<feature type="compositionally biased region" description="Basic and acidic residues" evidence="8">
    <location>
        <begin position="492"/>
        <end position="507"/>
    </location>
</feature>
<keyword evidence="7" id="KW-0175">Coiled coil</keyword>
<keyword evidence="3" id="KW-0963">Cytoplasm</keyword>
<dbReference type="InterPro" id="IPR027685">
    <property type="entry name" value="Shroom_fam"/>
</dbReference>
<evidence type="ECO:0000256" key="2">
    <source>
        <dbReference type="ARBA" id="ARBA00006469"/>
    </source>
</evidence>
<feature type="compositionally biased region" description="Polar residues" evidence="8">
    <location>
        <begin position="1653"/>
        <end position="1675"/>
    </location>
</feature>
<dbReference type="GO" id="GO:0007015">
    <property type="term" value="P:actin filament organization"/>
    <property type="evidence" value="ECO:0007669"/>
    <property type="project" value="TreeGrafter"/>
</dbReference>
<comment type="similarity">
    <text evidence="2">Belongs to the shroom family.</text>
</comment>
<feature type="compositionally biased region" description="Basic and acidic residues" evidence="8">
    <location>
        <begin position="775"/>
        <end position="790"/>
    </location>
</feature>
<feature type="region of interest" description="Disordered" evidence="8">
    <location>
        <begin position="1423"/>
        <end position="1445"/>
    </location>
</feature>
<feature type="domain" description="ASD2" evidence="9">
    <location>
        <begin position="1388"/>
        <end position="1642"/>
    </location>
</feature>
<feature type="compositionally biased region" description="Polar residues" evidence="8">
    <location>
        <begin position="279"/>
        <end position="295"/>
    </location>
</feature>
<feature type="compositionally biased region" description="Basic and acidic residues" evidence="8">
    <location>
        <begin position="1363"/>
        <end position="1373"/>
    </location>
</feature>
<name>A0A6J2UVN7_CHACN</name>
<feature type="compositionally biased region" description="Basic and acidic residues" evidence="8">
    <location>
        <begin position="1078"/>
        <end position="1089"/>
    </location>
</feature>
<dbReference type="GO" id="GO:0016324">
    <property type="term" value="C:apical plasma membrane"/>
    <property type="evidence" value="ECO:0007669"/>
    <property type="project" value="TreeGrafter"/>
</dbReference>
<feature type="compositionally biased region" description="Basic and acidic residues" evidence="8">
    <location>
        <begin position="854"/>
        <end position="863"/>
    </location>
</feature>
<proteinExistence type="inferred from homology"/>
<dbReference type="InParanoid" id="A0A6J2UVN7"/>
<feature type="compositionally biased region" description="Low complexity" evidence="8">
    <location>
        <begin position="169"/>
        <end position="186"/>
    </location>
</feature>
<feature type="compositionally biased region" description="Polar residues" evidence="8">
    <location>
        <begin position="1323"/>
        <end position="1343"/>
    </location>
</feature>
<feature type="compositionally biased region" description="Basic and acidic residues" evidence="8">
    <location>
        <begin position="334"/>
        <end position="345"/>
    </location>
</feature>
<feature type="compositionally biased region" description="Basic and acidic residues" evidence="8">
    <location>
        <begin position="735"/>
        <end position="748"/>
    </location>
</feature>
<dbReference type="PANTHER" id="PTHR15012:SF33">
    <property type="entry name" value="PROTEIN SHROOM3"/>
    <property type="match status" value="1"/>
</dbReference>
<protein>
    <submittedName>
        <fullName evidence="12">Protein Shroom3</fullName>
    </submittedName>
</protein>
<feature type="region of interest" description="Disordered" evidence="8">
    <location>
        <begin position="402"/>
        <end position="453"/>
    </location>
</feature>
<dbReference type="InterPro" id="IPR014799">
    <property type="entry name" value="ASD2_dom"/>
</dbReference>
<feature type="compositionally biased region" description="Basic and acidic residues" evidence="8">
    <location>
        <begin position="375"/>
        <end position="384"/>
    </location>
</feature>
<feature type="compositionally biased region" description="Pro residues" evidence="8">
    <location>
        <begin position="1258"/>
        <end position="1267"/>
    </location>
</feature>
<feature type="compositionally biased region" description="Polar residues" evidence="8">
    <location>
        <begin position="1146"/>
        <end position="1164"/>
    </location>
</feature>
<feature type="compositionally biased region" description="Polar residues" evidence="8">
    <location>
        <begin position="318"/>
        <end position="327"/>
    </location>
</feature>
<dbReference type="Gene3D" id="6.10.250.3120">
    <property type="match status" value="1"/>
</dbReference>
<evidence type="ECO:0000256" key="8">
    <source>
        <dbReference type="SAM" id="MobiDB-lite"/>
    </source>
</evidence>
<feature type="compositionally biased region" description="Polar residues" evidence="8">
    <location>
        <begin position="359"/>
        <end position="374"/>
    </location>
</feature>
<reference evidence="12" key="1">
    <citation type="submission" date="2025-08" db="UniProtKB">
        <authorList>
            <consortium name="RefSeq"/>
        </authorList>
    </citation>
    <scope>IDENTIFICATION</scope>
</reference>
<evidence type="ECO:0000256" key="5">
    <source>
        <dbReference type="ARBA" id="ARBA00023203"/>
    </source>
</evidence>
<feature type="compositionally biased region" description="Polar residues" evidence="8">
    <location>
        <begin position="1304"/>
        <end position="1316"/>
    </location>
</feature>
<feature type="coiled-coil region" evidence="7">
    <location>
        <begin position="1452"/>
        <end position="1511"/>
    </location>
</feature>
<dbReference type="Pfam" id="PF08687">
    <property type="entry name" value="ASD2"/>
    <property type="match status" value="1"/>
</dbReference>
<feature type="compositionally biased region" description="Low complexity" evidence="8">
    <location>
        <begin position="567"/>
        <end position="583"/>
    </location>
</feature>
<evidence type="ECO:0000256" key="1">
    <source>
        <dbReference type="ARBA" id="ARBA00004245"/>
    </source>
</evidence>
<keyword evidence="11" id="KW-1185">Reference proteome</keyword>
<feature type="region of interest" description="Disordered" evidence="8">
    <location>
        <begin position="275"/>
        <end position="384"/>
    </location>
</feature>
<feature type="compositionally biased region" description="Low complexity" evidence="8">
    <location>
        <begin position="1423"/>
        <end position="1434"/>
    </location>
</feature>
<feature type="region of interest" description="Disordered" evidence="8">
    <location>
        <begin position="1135"/>
        <end position="1373"/>
    </location>
</feature>
<feature type="region of interest" description="Disordered" evidence="8">
    <location>
        <begin position="139"/>
        <end position="189"/>
    </location>
</feature>
<feature type="compositionally biased region" description="Low complexity" evidence="8">
    <location>
        <begin position="873"/>
        <end position="890"/>
    </location>
</feature>
<dbReference type="OrthoDB" id="10063560at2759"/>
<dbReference type="GO" id="GO:0043296">
    <property type="term" value="C:apical junction complex"/>
    <property type="evidence" value="ECO:0007669"/>
    <property type="project" value="TreeGrafter"/>
</dbReference>
<feature type="region of interest" description="Disordered" evidence="8">
    <location>
        <begin position="546"/>
        <end position="622"/>
    </location>
</feature>
<feature type="region of interest" description="Disordered" evidence="8">
    <location>
        <begin position="854"/>
        <end position="890"/>
    </location>
</feature>
<feature type="region of interest" description="Disordered" evidence="8">
    <location>
        <begin position="470"/>
        <end position="507"/>
    </location>
</feature>
<evidence type="ECO:0000313" key="12">
    <source>
        <dbReference type="RefSeq" id="XP_030623773.1"/>
    </source>
</evidence>
<dbReference type="GO" id="GO:0005874">
    <property type="term" value="C:microtubule"/>
    <property type="evidence" value="ECO:0007669"/>
    <property type="project" value="UniProtKB-KW"/>
</dbReference>
<evidence type="ECO:0000259" key="9">
    <source>
        <dbReference type="Pfam" id="PF08687"/>
    </source>
</evidence>
<feature type="compositionally biased region" description="Basic and acidic residues" evidence="8">
    <location>
        <begin position="1000"/>
        <end position="1009"/>
    </location>
</feature>
<feature type="region of interest" description="Disordered" evidence="8">
    <location>
        <begin position="1643"/>
        <end position="1675"/>
    </location>
</feature>
<feature type="region of interest" description="Disordered" evidence="8">
    <location>
        <begin position="700"/>
        <end position="802"/>
    </location>
</feature>
<dbReference type="InterPro" id="IPR014800">
    <property type="entry name" value="ASD1_dom"/>
</dbReference>
<sequence length="1675" mass="185210">MMQISQGSMGAWHQNYHSSASTTDLSSYEAGYLRKSPDQYSSRGSMESLDPPHPTYSSCHQLSSSKSSNSIDHLHSKRDSAYSSFSTSSSIPEYLTAAPSFSKERSYSMENFPQQRGAEGMQQADIRYVRTIYDPQQGVSEEHEVTSTGLMRTNESRAQVRGGSGQGRGNSSCSGSSGSSSGGTSVSHRHSVGPVWVQAQNRNSFESLKGAPAPPLRSDSYAAIRNHERPNSWSSLEQARSLRALHKGSWHHSSGSVASGKSSFGLEAQLHTVIEKSPESSPTTKPKQSFPQASQPGRPMLPTGIYAVPPPEPHFAQIPTSSHSSSGVYPALAKESRHTSQRDQDTGSVSGDTVVVENGYQSSSIQPHGSAQPKQTERGQEEAQTKCGLYRTHLQAQDHMPSVASINQERRDPYTPVQQRGERLNYPSNTEITDSHKFTKEEEQSRYAEQSSYSGPTYMAGKVAQGQVPHSYTASSVQAHGSDSRSSASVRQHTDTRAYQERDPDHPLTRLENALAEVQRCGSPESTASQYSFQSERSMSVLEKVSHFERREQTKPRSHSCLSNYGSSARASQASRSAKSSVSGVEDLRNMLERSSNLSQQGRTRSYSSALSHEGNNDGLQECLSHTSAEHPQARYSQNPTTILPRSKSTFQLTEENGQDSHWKDNVQDTIGTIQDVSFNRAYRDSIKDAQNKVLRSTSFRRRDLSINPPPVPAKHTSMKAPKTSPKPSTPSPHTPKERHVVPVEIADRTSPPELPSVPAVGPPIMRIGGRKRLTKEQKKRSYSEPENMHEVGVSDPETRRGPQQFLFPETSVADRRKVFEQVASRSGGPKPATSRPNLKQLQQDALAEYMERKTGRRVDGRPHRPHSAYLQSYSSSNESRSLSSTPSMTSLQDLGSDVISGITCHSSTFLAGLQNCPYPSKGPSNQAQPESYTPAYRSQGRTPEPQRTEKEPEKLNTTLSIVPNQEQLHCHSFSQRRDMSFERATPARNSGKSASAEDLLDRTEERPVPQHFRSRSSPAVEHFNQDFLARDLRLSKDPFSASQYNSRPSNHLGSASLHSDQYLFNPGLYQSNVPVVRRERQKHSERQRAQSASGLAASVGLPCPFTTPSTGATPDWQASERLCQANLDAISFPIMPQGEAPVNPEKTSTQMVRQSSNDTSTSEETLKDLPREGPCPQVMVTPKTLSPSPSPWDAKDTSALSLTDCNPRPGHQGPPTKPRGQMSHFKPLSFPRISESSLKITPPPNIAQDDDEVFLAPPSPPPPPLPIRETDITEDLPLPPPPPSVLLEEEESEPTEAPDPSGLPSSISNDLSDTTSIKETHANPTISTSLPVTPDPQTSSEIASVGVEPYPQSPNNDEEEVTESHGPEYRLLSKRERSSVELRVETLARDLVAQDKSLILLLDAWAGRNALDLMGEIFPASGQSQQQRTQSNQEDNRSQVTVSGDQLQTAARGMETDLDNEENDLNQKKMELLQALSMSLAVLHEERRVLAEEQKRFNDLGKSMEALVQECCKPNEREKYRMFIGDLDKIVNLLLSLSGRRARIESALTALDMDETEESAEERESLQQKRELLCSQQEDARELKENLDRRQRVVLDILGGYLSRPQLRDYQHFVRMKPALLIRQRHLDELIKQGEEQLQRLGGDCPLEHHPQTSGHTPCSKPAPSSRSTAVTSL</sequence>
<dbReference type="GO" id="GO:0005912">
    <property type="term" value="C:adherens junction"/>
    <property type="evidence" value="ECO:0007669"/>
    <property type="project" value="TreeGrafter"/>
</dbReference>
<feature type="compositionally biased region" description="Polar residues" evidence="8">
    <location>
        <begin position="470"/>
        <end position="491"/>
    </location>
</feature>
<evidence type="ECO:0000256" key="7">
    <source>
        <dbReference type="SAM" id="Coils"/>
    </source>
</evidence>
<feature type="domain" description="ASD1" evidence="10">
    <location>
        <begin position="644"/>
        <end position="823"/>
    </location>
</feature>
<dbReference type="RefSeq" id="XP_030623773.1">
    <property type="nucleotide sequence ID" value="XM_030767913.1"/>
</dbReference>
<feature type="region of interest" description="Disordered" evidence="8">
    <location>
        <begin position="1078"/>
        <end position="1116"/>
    </location>
</feature>
<dbReference type="GeneID" id="115807054"/>
<dbReference type="GO" id="GO:0051015">
    <property type="term" value="F:actin filament binding"/>
    <property type="evidence" value="ECO:0007669"/>
    <property type="project" value="InterPro"/>
</dbReference>
<dbReference type="PANTHER" id="PTHR15012">
    <property type="entry name" value="APICAL PROTEIN/SHROOM-RELATED"/>
    <property type="match status" value="1"/>
</dbReference>
<feature type="region of interest" description="Disordered" evidence="8">
    <location>
        <begin position="921"/>
        <end position="954"/>
    </location>
</feature>
<organism evidence="11 12">
    <name type="scientific">Chanos chanos</name>
    <name type="common">Milkfish</name>
    <name type="synonym">Mugil chanos</name>
    <dbReference type="NCBI Taxonomy" id="29144"/>
    <lineage>
        <taxon>Eukaryota</taxon>
        <taxon>Metazoa</taxon>
        <taxon>Chordata</taxon>
        <taxon>Craniata</taxon>
        <taxon>Vertebrata</taxon>
        <taxon>Euteleostomi</taxon>
        <taxon>Actinopterygii</taxon>
        <taxon>Neopterygii</taxon>
        <taxon>Teleostei</taxon>
        <taxon>Ostariophysi</taxon>
        <taxon>Gonorynchiformes</taxon>
        <taxon>Chanidae</taxon>
        <taxon>Chanos</taxon>
    </lineage>
</organism>
<keyword evidence="6" id="KW-0206">Cytoskeleton</keyword>
<evidence type="ECO:0000313" key="11">
    <source>
        <dbReference type="Proteomes" id="UP000504632"/>
    </source>
</evidence>
<comment type="subcellular location">
    <subcellularLocation>
        <location evidence="1">Cytoplasm</location>
        <location evidence="1">Cytoskeleton</location>
    </subcellularLocation>
</comment>